<dbReference type="EMBL" id="CM026432">
    <property type="protein sequence ID" value="KAG0557503.1"/>
    <property type="molecule type" value="Genomic_DNA"/>
</dbReference>
<dbReference type="InterPro" id="IPR001623">
    <property type="entry name" value="DnaJ_domain"/>
</dbReference>
<dbReference type="PRINTS" id="PR00625">
    <property type="entry name" value="JDOMAIN"/>
</dbReference>
<dbReference type="AlphaFoldDB" id="A0A8T0GEQ9"/>
<proteinExistence type="predicted"/>
<dbReference type="EMBL" id="CM026432">
    <property type="protein sequence ID" value="KAG0557502.1"/>
    <property type="molecule type" value="Genomic_DNA"/>
</dbReference>
<feature type="domain" description="J" evidence="1">
    <location>
        <begin position="62"/>
        <end position="125"/>
    </location>
</feature>
<organism evidence="2 3">
    <name type="scientific">Ceratodon purpureus</name>
    <name type="common">Fire moss</name>
    <name type="synonym">Dicranum purpureum</name>
    <dbReference type="NCBI Taxonomy" id="3225"/>
    <lineage>
        <taxon>Eukaryota</taxon>
        <taxon>Viridiplantae</taxon>
        <taxon>Streptophyta</taxon>
        <taxon>Embryophyta</taxon>
        <taxon>Bryophyta</taxon>
        <taxon>Bryophytina</taxon>
        <taxon>Bryopsida</taxon>
        <taxon>Dicranidae</taxon>
        <taxon>Pseudoditrichales</taxon>
        <taxon>Ditrichaceae</taxon>
        <taxon>Ceratodon</taxon>
    </lineage>
</organism>
<dbReference type="PROSITE" id="PS50076">
    <property type="entry name" value="DNAJ_2"/>
    <property type="match status" value="1"/>
</dbReference>
<reference evidence="2 3" key="1">
    <citation type="submission" date="2020-06" db="EMBL/GenBank/DDBJ databases">
        <title>WGS assembly of Ceratodon purpureus strain R40.</title>
        <authorList>
            <person name="Carey S.B."/>
            <person name="Jenkins J."/>
            <person name="Shu S."/>
            <person name="Lovell J.T."/>
            <person name="Sreedasyam A."/>
            <person name="Maumus F."/>
            <person name="Tiley G.P."/>
            <person name="Fernandez-Pozo N."/>
            <person name="Barry K."/>
            <person name="Chen C."/>
            <person name="Wang M."/>
            <person name="Lipzen A."/>
            <person name="Daum C."/>
            <person name="Saski C.A."/>
            <person name="Payton A.C."/>
            <person name="Mcbreen J.C."/>
            <person name="Conrad R.E."/>
            <person name="Kollar L.M."/>
            <person name="Olsson S."/>
            <person name="Huttunen S."/>
            <person name="Landis J.B."/>
            <person name="Wickett N.J."/>
            <person name="Johnson M.G."/>
            <person name="Rensing S.A."/>
            <person name="Grimwood J."/>
            <person name="Schmutz J."/>
            <person name="Mcdaniel S.F."/>
        </authorList>
    </citation>
    <scope>NUCLEOTIDE SEQUENCE [LARGE SCALE GENOMIC DNA]</scope>
    <source>
        <strain evidence="2 3">R40</strain>
    </source>
</reference>
<name>A0A8T0GEQ9_CERPU</name>
<evidence type="ECO:0000259" key="1">
    <source>
        <dbReference type="PROSITE" id="PS50076"/>
    </source>
</evidence>
<gene>
    <name evidence="2" type="ORF">KC19_11G135700</name>
</gene>
<dbReference type="SUPFAM" id="SSF46565">
    <property type="entry name" value="Chaperone J-domain"/>
    <property type="match status" value="1"/>
</dbReference>
<dbReference type="Proteomes" id="UP000822688">
    <property type="component" value="Chromosome 11"/>
</dbReference>
<dbReference type="InterPro" id="IPR036869">
    <property type="entry name" value="J_dom_sf"/>
</dbReference>
<dbReference type="SMART" id="SM00271">
    <property type="entry name" value="DnaJ"/>
    <property type="match status" value="1"/>
</dbReference>
<comment type="caution">
    <text evidence="2">The sequence shown here is derived from an EMBL/GenBank/DDBJ whole genome shotgun (WGS) entry which is preliminary data.</text>
</comment>
<evidence type="ECO:0000313" key="3">
    <source>
        <dbReference type="Proteomes" id="UP000822688"/>
    </source>
</evidence>
<sequence length="168" mass="19005">MDLATTLHGGYMSSLGLSSRETTVLSTWDRGVAGCPRTSRRGASRFMASAYLPHKSFHATGDHHAVLGVSRFATKQEIKKSYRRLALELHPDVCTGDHCSTRFQQVQRAYEALIQETTSQFGEFEDDLSDNLESFMGVGDNNWEEWEEWMGWEGAGTYDYTNHINPNF</sequence>
<dbReference type="OrthoDB" id="445556at2759"/>
<dbReference type="CDD" id="cd06257">
    <property type="entry name" value="DnaJ"/>
    <property type="match status" value="1"/>
</dbReference>
<evidence type="ECO:0000313" key="2">
    <source>
        <dbReference type="EMBL" id="KAG0557503.1"/>
    </source>
</evidence>
<dbReference type="Gene3D" id="1.10.287.110">
    <property type="entry name" value="DnaJ domain"/>
    <property type="match status" value="1"/>
</dbReference>
<dbReference type="InterPro" id="IPR050817">
    <property type="entry name" value="DjlA_DnaK_co-chaperone"/>
</dbReference>
<keyword evidence="3" id="KW-1185">Reference proteome</keyword>
<protein>
    <recommendedName>
        <fullName evidence="1">J domain-containing protein</fullName>
    </recommendedName>
</protein>
<dbReference type="Pfam" id="PF00226">
    <property type="entry name" value="DnaJ"/>
    <property type="match status" value="1"/>
</dbReference>
<dbReference type="PANTHER" id="PTHR24074">
    <property type="entry name" value="CO-CHAPERONE PROTEIN DJLA"/>
    <property type="match status" value="1"/>
</dbReference>
<accession>A0A8T0GEQ9</accession>